<reference evidence="1" key="2">
    <citation type="submission" date="2025-09" db="UniProtKB">
        <authorList>
            <consortium name="Ensembl"/>
        </authorList>
    </citation>
    <scope>IDENTIFICATION</scope>
</reference>
<dbReference type="InterPro" id="IPR001816">
    <property type="entry name" value="Transl_elong_EFTs/EF1B"/>
</dbReference>
<dbReference type="GO" id="GO:0070125">
    <property type="term" value="P:mitochondrial translational elongation"/>
    <property type="evidence" value="ECO:0007669"/>
    <property type="project" value="TreeGrafter"/>
</dbReference>
<name>A0A8C4R2Q9_EPTBU</name>
<dbReference type="PANTHER" id="PTHR11741:SF0">
    <property type="entry name" value="ELONGATION FACTOR TS, MITOCHONDRIAL"/>
    <property type="match status" value="1"/>
</dbReference>
<dbReference type="SUPFAM" id="SSF46934">
    <property type="entry name" value="UBA-like"/>
    <property type="match status" value="1"/>
</dbReference>
<dbReference type="GO" id="GO:0005739">
    <property type="term" value="C:mitochondrion"/>
    <property type="evidence" value="ECO:0007669"/>
    <property type="project" value="GOC"/>
</dbReference>
<dbReference type="InterPro" id="IPR009060">
    <property type="entry name" value="UBA-like_sf"/>
</dbReference>
<dbReference type="Proteomes" id="UP000694388">
    <property type="component" value="Unplaced"/>
</dbReference>
<protein>
    <recommendedName>
        <fullName evidence="3">Elongation factor Ts, mitochondrial</fullName>
    </recommendedName>
</protein>
<evidence type="ECO:0000313" key="1">
    <source>
        <dbReference type="Ensembl" id="ENSEBUP00000024220.1"/>
    </source>
</evidence>
<evidence type="ECO:0000313" key="2">
    <source>
        <dbReference type="Proteomes" id="UP000694388"/>
    </source>
</evidence>
<dbReference type="PANTHER" id="PTHR11741">
    <property type="entry name" value="ELONGATION FACTOR TS"/>
    <property type="match status" value="1"/>
</dbReference>
<dbReference type="AlphaFoldDB" id="A0A8C4R2Q9"/>
<organism evidence="1 2">
    <name type="scientific">Eptatretus burgeri</name>
    <name type="common">Inshore hagfish</name>
    <dbReference type="NCBI Taxonomy" id="7764"/>
    <lineage>
        <taxon>Eukaryota</taxon>
        <taxon>Metazoa</taxon>
        <taxon>Chordata</taxon>
        <taxon>Craniata</taxon>
        <taxon>Vertebrata</taxon>
        <taxon>Cyclostomata</taxon>
        <taxon>Myxini</taxon>
        <taxon>Myxiniformes</taxon>
        <taxon>Myxinidae</taxon>
        <taxon>Eptatretinae</taxon>
        <taxon>Eptatretus</taxon>
    </lineage>
</organism>
<accession>A0A8C4R2Q9</accession>
<sequence length="271" mass="30536">MPALCASVSAKGNASHVKKDSLRELRRRTGYSFSSCKEALVKFDDDLQQAEVWLEEQARKRGWDKTTQLQTRVANQGLIGFLQTGSTGVGKISTGFCPISQETALATLMLCTEFGPNGWMDTFMICYKNQLEATSMIPKLYTPQRSMVVVHYSPSTYRCAEQRSSPASHEYTPSSVKVTVTMISLQNRPSTLTWYRGSSGRNLCLFVEPVHLGGGPRELALQNNTVSFNADLVSHTFYNMNRRLCWSQPSKHGWKLLEETHIVILTFHFYC</sequence>
<dbReference type="Ensembl" id="ENSEBUT00000024796.1">
    <property type="protein sequence ID" value="ENSEBUP00000024220.1"/>
    <property type="gene ID" value="ENSEBUG00000014922.1"/>
</dbReference>
<dbReference type="Pfam" id="PF25025">
    <property type="entry name" value="EF-Ts_N"/>
    <property type="match status" value="1"/>
</dbReference>
<reference evidence="1" key="1">
    <citation type="submission" date="2025-08" db="UniProtKB">
        <authorList>
            <consortium name="Ensembl"/>
        </authorList>
    </citation>
    <scope>IDENTIFICATION</scope>
</reference>
<dbReference type="Gene3D" id="1.10.8.10">
    <property type="entry name" value="DNA helicase RuvA subunit, C-terminal domain"/>
    <property type="match status" value="1"/>
</dbReference>
<keyword evidence="2" id="KW-1185">Reference proteome</keyword>
<evidence type="ECO:0008006" key="3">
    <source>
        <dbReference type="Google" id="ProtNLM"/>
    </source>
</evidence>
<dbReference type="GO" id="GO:0003746">
    <property type="term" value="F:translation elongation factor activity"/>
    <property type="evidence" value="ECO:0007669"/>
    <property type="project" value="InterPro"/>
</dbReference>
<proteinExistence type="predicted"/>
<dbReference type="CDD" id="cd14275">
    <property type="entry name" value="UBA_EF-Ts"/>
    <property type="match status" value="1"/>
</dbReference>